<sequence length="1115" mass="117484">MDAGALDPVLRSVDAARAQVGSATAASTANVGTNNTNANANANAGATPGSAGSSLSSITTAASKSSSQWPSQPQTQSQAHAYAHPQQGPEAAPSQSHVRSPQTSTPASTASGSQPSPAVADAQANSHSQSIPEDCSSTPGAHAPDNNLSSNEDTQHPSDPPNPHANSNKKPRACESCRSLKVRCDSDPSDPEGPCRRCVKARRQCVVTQPTRKRQKKTDSRVAELERKIDALAASLHASRGGLGAGYAVPEGGSAGLFGSGVGNGGPGGAGDAQEQRGLGGSVSGVGGGRYVNGSEIGRSSPAAVTTSTAPPPTESRPAVAGPTQQGTKRKFDERKDCEEGGLFIRGPCPSMAPPSSAPDRDDTLRERLRERELNHPQQDIVDRGIITMTLATELFARYNLRMCQHLPGVVFPPTMTAAELRATKPTLFLSVMAAASSELPNLQRTLTKELMVTLAEKIIVLGNKSLELVQALQVAVIWYWPPERFEELKFYQLVHVAAVMAIDLGLGRRKQARHPLKSNLAISWRDHPLRKSPLPDPTTIEARRAWVTCYFLATNTAMALHRPNLIRWSPFLAECIDVLETSPDAAPTDRLLCQLILAHKLAEEVGVQFSMDDFTTTPNIADARTQYVLRGFERELERLQSATPKELQQPSLRMSYHVLSLYMHEIVTHHDPYDDCKMNATGDVFLGSDAPLTVAHINALSACLTAIDGIFDVFLSLDVATIRCLPVFNFVRVAYAVVVLIKMYFAASSPNSELGKVINRDNMKVEQHLEALHEKFRATAADERSRPAAKFLVVLSLIRSWFDKHKQSGHAAQPPPSSAGTPPTPYPQKQSNGERTGSSTPALPPSLPPQQPTYSAAASTPLQLLSEIATNNSAASAAAAAAAATAAANSTRSASDLLSSSSTSAPVAHNPWLRQHPVYDSSAPSSSNNPPATSSIEPLPSSSTTPPFNTTTLPQHPHPSQSGMPSHSRSATAQGATQPSAAAGSNFGTTTASSAPTPGNPFNTTTTWSSTAPPSTATQPQSFPTLNPLPFFLSINSAADFDYDYANLGDGFARAMDLTLSGWADTSGMFPGIGSFGFGAGAGGYQTAMDGLVAGSTAGSGGNAEQGASGGYGF</sequence>
<feature type="region of interest" description="Disordered" evidence="8">
    <location>
        <begin position="18"/>
        <end position="171"/>
    </location>
</feature>
<dbReference type="HOGENOM" id="CLU_006524_0_0_1"/>
<dbReference type="Gene3D" id="4.10.240.10">
    <property type="entry name" value="Zn(2)-C6 fungal-type DNA-binding domain"/>
    <property type="match status" value="1"/>
</dbReference>
<comment type="subcellular location">
    <subcellularLocation>
        <location evidence="1">Nucleus</location>
    </subcellularLocation>
</comment>
<feature type="domain" description="Zn(2)-C6 fungal-type" evidence="9">
    <location>
        <begin position="173"/>
        <end position="207"/>
    </location>
</feature>
<dbReference type="InterPro" id="IPR007219">
    <property type="entry name" value="XnlR_reg_dom"/>
</dbReference>
<dbReference type="KEGG" id="cthr:CTHT_0057000"/>
<dbReference type="InterPro" id="IPR001138">
    <property type="entry name" value="Zn2Cys6_DnaBD"/>
</dbReference>
<feature type="compositionally biased region" description="Polar residues" evidence="8">
    <location>
        <begin position="959"/>
        <end position="981"/>
    </location>
</feature>
<evidence type="ECO:0000256" key="3">
    <source>
        <dbReference type="ARBA" id="ARBA00022833"/>
    </source>
</evidence>
<feature type="compositionally biased region" description="Polar residues" evidence="8">
    <location>
        <begin position="829"/>
        <end position="839"/>
    </location>
</feature>
<dbReference type="GeneID" id="18259738"/>
<dbReference type="SMART" id="SM00066">
    <property type="entry name" value="GAL4"/>
    <property type="match status" value="1"/>
</dbReference>
<dbReference type="InterPro" id="IPR051089">
    <property type="entry name" value="prtT"/>
</dbReference>
<protein>
    <recommendedName>
        <fullName evidence="9">Zn(2)-C6 fungal-type domain-containing protein</fullName>
    </recommendedName>
</protein>
<keyword evidence="7" id="KW-0539">Nucleus</keyword>
<feature type="compositionally biased region" description="Low complexity" evidence="8">
    <location>
        <begin position="997"/>
        <end position="1023"/>
    </location>
</feature>
<dbReference type="PANTHER" id="PTHR31845">
    <property type="entry name" value="FINGER DOMAIN PROTEIN, PUTATIVE-RELATED"/>
    <property type="match status" value="1"/>
</dbReference>
<dbReference type="OMA" id="RHCPDVN"/>
<keyword evidence="2" id="KW-0479">Metal-binding</keyword>
<accession>G0SCF2</accession>
<dbReference type="AlphaFoldDB" id="G0SCF2"/>
<dbReference type="OrthoDB" id="8062037at2759"/>
<dbReference type="PROSITE" id="PS00463">
    <property type="entry name" value="ZN2_CY6_FUNGAL_1"/>
    <property type="match status" value="1"/>
</dbReference>
<dbReference type="eggNOG" id="ENOG502QRSG">
    <property type="taxonomic scope" value="Eukaryota"/>
</dbReference>
<evidence type="ECO:0000256" key="7">
    <source>
        <dbReference type="ARBA" id="ARBA00023242"/>
    </source>
</evidence>
<feature type="compositionally biased region" description="Low complexity" evidence="8">
    <location>
        <begin position="292"/>
        <end position="309"/>
    </location>
</feature>
<dbReference type="GO" id="GO:0008270">
    <property type="term" value="F:zinc ion binding"/>
    <property type="evidence" value="ECO:0007669"/>
    <property type="project" value="InterPro"/>
</dbReference>
<keyword evidence="6" id="KW-0804">Transcription</keyword>
<keyword evidence="5" id="KW-0238">DNA-binding</keyword>
<evidence type="ECO:0000259" key="9">
    <source>
        <dbReference type="PROSITE" id="PS50048"/>
    </source>
</evidence>
<dbReference type="GO" id="GO:0000976">
    <property type="term" value="F:transcription cis-regulatory region binding"/>
    <property type="evidence" value="ECO:0007669"/>
    <property type="project" value="TreeGrafter"/>
</dbReference>
<dbReference type="Pfam" id="PF04082">
    <property type="entry name" value="Fungal_trans"/>
    <property type="match status" value="1"/>
</dbReference>
<feature type="compositionally biased region" description="Low complexity" evidence="8">
    <location>
        <begin position="922"/>
        <end position="955"/>
    </location>
</feature>
<keyword evidence="4" id="KW-0805">Transcription regulation</keyword>
<name>G0SCF2_CHATD</name>
<feature type="region of interest" description="Disordered" evidence="8">
    <location>
        <begin position="266"/>
        <end position="363"/>
    </location>
</feature>
<feature type="compositionally biased region" description="Gly residues" evidence="8">
    <location>
        <begin position="278"/>
        <end position="291"/>
    </location>
</feature>
<dbReference type="GO" id="GO:0006351">
    <property type="term" value="P:DNA-templated transcription"/>
    <property type="evidence" value="ECO:0007669"/>
    <property type="project" value="InterPro"/>
</dbReference>
<evidence type="ECO:0000256" key="8">
    <source>
        <dbReference type="SAM" id="MobiDB-lite"/>
    </source>
</evidence>
<dbReference type="GO" id="GO:0000981">
    <property type="term" value="F:DNA-binding transcription factor activity, RNA polymerase II-specific"/>
    <property type="evidence" value="ECO:0007669"/>
    <property type="project" value="InterPro"/>
</dbReference>
<dbReference type="InterPro" id="IPR036864">
    <property type="entry name" value="Zn2-C6_fun-type_DNA-bd_sf"/>
</dbReference>
<feature type="region of interest" description="Disordered" evidence="8">
    <location>
        <begin position="916"/>
        <end position="1024"/>
    </location>
</feature>
<feature type="compositionally biased region" description="Pro residues" evidence="8">
    <location>
        <begin position="814"/>
        <end position="827"/>
    </location>
</feature>
<evidence type="ECO:0000313" key="11">
    <source>
        <dbReference type="Proteomes" id="UP000008066"/>
    </source>
</evidence>
<evidence type="ECO:0000256" key="5">
    <source>
        <dbReference type="ARBA" id="ARBA00023125"/>
    </source>
</evidence>
<dbReference type="GO" id="GO:0005634">
    <property type="term" value="C:nucleus"/>
    <property type="evidence" value="ECO:0007669"/>
    <property type="project" value="UniProtKB-SubCell"/>
</dbReference>
<keyword evidence="11" id="KW-1185">Reference proteome</keyword>
<feature type="compositionally biased region" description="Low complexity" evidence="8">
    <location>
        <begin position="21"/>
        <end position="78"/>
    </location>
</feature>
<reference evidence="10 11" key="1">
    <citation type="journal article" date="2011" name="Cell">
        <title>Insight into structure and assembly of the nuclear pore complex by utilizing the genome of a eukaryotic thermophile.</title>
        <authorList>
            <person name="Amlacher S."/>
            <person name="Sarges P."/>
            <person name="Flemming D."/>
            <person name="van Noort V."/>
            <person name="Kunze R."/>
            <person name="Devos D.P."/>
            <person name="Arumugam M."/>
            <person name="Bork P."/>
            <person name="Hurt E."/>
        </authorList>
    </citation>
    <scope>NUCLEOTIDE SEQUENCE [LARGE SCALE GENOMIC DNA]</scope>
    <source>
        <strain evidence="11">DSM 1495 / CBS 144.50 / IMI 039719</strain>
    </source>
</reference>
<dbReference type="PROSITE" id="PS50048">
    <property type="entry name" value="ZN2_CY6_FUNGAL_2"/>
    <property type="match status" value="1"/>
</dbReference>
<feature type="compositionally biased region" description="Basic and acidic residues" evidence="8">
    <location>
        <begin position="330"/>
        <end position="339"/>
    </location>
</feature>
<feature type="compositionally biased region" description="Polar residues" evidence="8">
    <location>
        <begin position="123"/>
        <end position="139"/>
    </location>
</feature>
<dbReference type="EMBL" id="GL988045">
    <property type="protein sequence ID" value="EGS19078.1"/>
    <property type="molecule type" value="Genomic_DNA"/>
</dbReference>
<dbReference type="CDD" id="cd00067">
    <property type="entry name" value="GAL4"/>
    <property type="match status" value="1"/>
</dbReference>
<organism evidence="11">
    <name type="scientific">Chaetomium thermophilum (strain DSM 1495 / CBS 144.50 / IMI 039719)</name>
    <name type="common">Thermochaetoides thermophila</name>
    <dbReference type="NCBI Taxonomy" id="759272"/>
    <lineage>
        <taxon>Eukaryota</taxon>
        <taxon>Fungi</taxon>
        <taxon>Dikarya</taxon>
        <taxon>Ascomycota</taxon>
        <taxon>Pezizomycotina</taxon>
        <taxon>Sordariomycetes</taxon>
        <taxon>Sordariomycetidae</taxon>
        <taxon>Sordariales</taxon>
        <taxon>Chaetomiaceae</taxon>
        <taxon>Thermochaetoides</taxon>
    </lineage>
</organism>
<dbReference type="RefSeq" id="XP_006696023.1">
    <property type="nucleotide sequence ID" value="XM_006695960.1"/>
</dbReference>
<dbReference type="Pfam" id="PF00172">
    <property type="entry name" value="Zn_clus"/>
    <property type="match status" value="1"/>
</dbReference>
<feature type="compositionally biased region" description="Polar residues" evidence="8">
    <location>
        <begin position="987"/>
        <end position="996"/>
    </location>
</feature>
<dbReference type="SUPFAM" id="SSF57701">
    <property type="entry name" value="Zn2/Cys6 DNA-binding domain"/>
    <property type="match status" value="1"/>
</dbReference>
<feature type="compositionally biased region" description="Low complexity" evidence="8">
    <location>
        <begin position="100"/>
        <end position="118"/>
    </location>
</feature>
<dbReference type="PANTHER" id="PTHR31845:SF39">
    <property type="entry name" value="TRANSCRIPTION FACTOR PBCR-RELATED"/>
    <property type="match status" value="1"/>
</dbReference>
<feature type="compositionally biased region" description="Pro residues" evidence="8">
    <location>
        <begin position="843"/>
        <end position="852"/>
    </location>
</feature>
<gene>
    <name evidence="10" type="ORF">CTHT_0057000</name>
</gene>
<evidence type="ECO:0000256" key="4">
    <source>
        <dbReference type="ARBA" id="ARBA00023015"/>
    </source>
</evidence>
<evidence type="ECO:0000313" key="10">
    <source>
        <dbReference type="EMBL" id="EGS19078.1"/>
    </source>
</evidence>
<evidence type="ECO:0000256" key="2">
    <source>
        <dbReference type="ARBA" id="ARBA00022723"/>
    </source>
</evidence>
<dbReference type="CDD" id="cd12148">
    <property type="entry name" value="fungal_TF_MHR"/>
    <property type="match status" value="1"/>
</dbReference>
<dbReference type="GO" id="GO:0001216">
    <property type="term" value="F:DNA-binding transcription activator activity"/>
    <property type="evidence" value="ECO:0007669"/>
    <property type="project" value="UniProtKB-ARBA"/>
</dbReference>
<feature type="region of interest" description="Disordered" evidence="8">
    <location>
        <begin position="807"/>
        <end position="858"/>
    </location>
</feature>
<proteinExistence type="predicted"/>
<evidence type="ECO:0000256" key="1">
    <source>
        <dbReference type="ARBA" id="ARBA00004123"/>
    </source>
</evidence>
<evidence type="ECO:0000256" key="6">
    <source>
        <dbReference type="ARBA" id="ARBA00023163"/>
    </source>
</evidence>
<dbReference type="Proteomes" id="UP000008066">
    <property type="component" value="Unassembled WGS sequence"/>
</dbReference>
<dbReference type="FunFam" id="4.10.240.10:FF:000003">
    <property type="entry name" value="C6 transcription factor (Leu3)"/>
    <property type="match status" value="1"/>
</dbReference>
<keyword evidence="3" id="KW-0862">Zinc</keyword>